<dbReference type="HOGENOM" id="CLU_047535_0_1_0"/>
<dbReference type="Pfam" id="PF13860">
    <property type="entry name" value="FlgD_ig"/>
    <property type="match status" value="1"/>
</dbReference>
<organism evidence="8 9">
    <name type="scientific">Thermodesulfobacterium commune DSM 2178</name>
    <dbReference type="NCBI Taxonomy" id="289377"/>
    <lineage>
        <taxon>Bacteria</taxon>
        <taxon>Pseudomonadati</taxon>
        <taxon>Thermodesulfobacteriota</taxon>
        <taxon>Thermodesulfobacteria</taxon>
        <taxon>Thermodesulfobacteriales</taxon>
        <taxon>Thermodesulfobacteriaceae</taxon>
        <taxon>Thermodesulfobacterium</taxon>
    </lineage>
</organism>
<feature type="domain" description="FlgD/Vpr Ig-like" evidence="7">
    <location>
        <begin position="111"/>
        <end position="177"/>
    </location>
</feature>
<feature type="compositionally biased region" description="Low complexity" evidence="6">
    <location>
        <begin position="1"/>
        <end position="25"/>
    </location>
</feature>
<sequence length="226" mass="24917">MATTPVNTNSSTISSVNSSSQNTQRTPKKVLQKDDFIKLFVTQLRYQDPMKPLENNDMAIQLALFNQVDQLFNINDTLKSLVDLGKNLNLTYVSSLVDKKVKVDSNIGRVEQGQFLGGEFKVEGFVTGGEIVIRDSKGNLIKKITLTDLKEGIHKIEWDGKDQAGNLVPDGNYTFSVLLYDGKTVNSVKPTMVARVTGAKLGEENRLVINGVQEIQLSDIKELIGG</sequence>
<comment type="function">
    <text evidence="4 5">Required for flagellar hook formation. May act as a scaffolding protein.</text>
</comment>
<evidence type="ECO:0000313" key="9">
    <source>
        <dbReference type="Proteomes" id="UP000028481"/>
    </source>
</evidence>
<evidence type="ECO:0000256" key="4">
    <source>
        <dbReference type="ARBA" id="ARBA00024746"/>
    </source>
</evidence>
<evidence type="ECO:0000256" key="6">
    <source>
        <dbReference type="SAM" id="MobiDB-lite"/>
    </source>
</evidence>
<evidence type="ECO:0000256" key="3">
    <source>
        <dbReference type="ARBA" id="ARBA00022795"/>
    </source>
</evidence>
<dbReference type="RefSeq" id="WP_038060155.1">
    <property type="nucleotide sequence ID" value="NZ_CP008796.1"/>
</dbReference>
<accession>A0A075WTX9</accession>
<gene>
    <name evidence="8" type="ORF">HL41_06080</name>
</gene>
<comment type="similarity">
    <text evidence="1 5">Belongs to the FlgD family.</text>
</comment>
<dbReference type="Pfam" id="PF03963">
    <property type="entry name" value="FlgD"/>
    <property type="match status" value="1"/>
</dbReference>
<proteinExistence type="inferred from homology"/>
<keyword evidence="9" id="KW-1185">Reference proteome</keyword>
<dbReference type="OrthoDB" id="9785233at2"/>
<protein>
    <recommendedName>
        <fullName evidence="2 5">Basal-body rod modification protein FlgD</fullName>
    </recommendedName>
</protein>
<dbReference type="KEGG" id="tcm:HL41_06080"/>
<dbReference type="STRING" id="289377.HL41_06080"/>
<evidence type="ECO:0000313" key="8">
    <source>
        <dbReference type="EMBL" id="AIH04331.1"/>
    </source>
</evidence>
<dbReference type="GO" id="GO:0044781">
    <property type="term" value="P:bacterial-type flagellum organization"/>
    <property type="evidence" value="ECO:0007669"/>
    <property type="project" value="UniProtKB-UniRule"/>
</dbReference>
<dbReference type="Proteomes" id="UP000028481">
    <property type="component" value="Chromosome"/>
</dbReference>
<keyword evidence="3 5" id="KW-1005">Bacterial flagellum biogenesis</keyword>
<evidence type="ECO:0000256" key="2">
    <source>
        <dbReference type="ARBA" id="ARBA00016013"/>
    </source>
</evidence>
<reference evidence="8 9" key="1">
    <citation type="journal article" date="2015" name="Genome Announc.">
        <title>Genome Sequence of a Sulfate-Reducing Thermophilic Bacterium, Thermodesulfobacterium commune DSM 2178T (Phylum Thermodesulfobacteria).</title>
        <authorList>
            <person name="Bhatnagar S."/>
            <person name="Badger J.H."/>
            <person name="Madupu R."/>
            <person name="Khouri H.M."/>
            <person name="O'Connor E.M."/>
            <person name="Robb F.T."/>
            <person name="Ward N.L."/>
            <person name="Eisen J.A."/>
        </authorList>
    </citation>
    <scope>NUCLEOTIDE SEQUENCE [LARGE SCALE GENOMIC DNA]</scope>
    <source>
        <strain evidence="8 9">DSM 2178</strain>
    </source>
</reference>
<dbReference type="Gene3D" id="2.60.40.4070">
    <property type="match status" value="1"/>
</dbReference>
<name>A0A075WTX9_9BACT</name>
<dbReference type="Gene3D" id="2.30.30.910">
    <property type="match status" value="1"/>
</dbReference>
<dbReference type="InterPro" id="IPR005648">
    <property type="entry name" value="FlgD"/>
</dbReference>
<dbReference type="AlphaFoldDB" id="A0A075WTX9"/>
<evidence type="ECO:0000256" key="5">
    <source>
        <dbReference type="RuleBase" id="RU362076"/>
    </source>
</evidence>
<dbReference type="EMBL" id="CP008796">
    <property type="protein sequence ID" value="AIH04331.1"/>
    <property type="molecule type" value="Genomic_DNA"/>
</dbReference>
<dbReference type="InterPro" id="IPR025965">
    <property type="entry name" value="FlgD/Vpr_Ig-like"/>
</dbReference>
<evidence type="ECO:0000259" key="7">
    <source>
        <dbReference type="Pfam" id="PF13860"/>
    </source>
</evidence>
<feature type="region of interest" description="Disordered" evidence="6">
    <location>
        <begin position="1"/>
        <end position="29"/>
    </location>
</feature>
<dbReference type="eggNOG" id="COG1843">
    <property type="taxonomic scope" value="Bacteria"/>
</dbReference>
<dbReference type="PaxDb" id="289377-HL41_06080"/>
<evidence type="ECO:0000256" key="1">
    <source>
        <dbReference type="ARBA" id="ARBA00010577"/>
    </source>
</evidence>